<reference evidence="1 2" key="1">
    <citation type="submission" date="2018-06" db="EMBL/GenBank/DDBJ databases">
        <title>Genomic Encyclopedia of Type Strains, Phase III (KMG-III): the genomes of soil and plant-associated and newly described type strains.</title>
        <authorList>
            <person name="Whitman W."/>
        </authorList>
    </citation>
    <scope>NUCLEOTIDE SEQUENCE [LARGE SCALE GENOMIC DNA]</scope>
    <source>
        <strain evidence="1 2">JA737</strain>
    </source>
</reference>
<gene>
    <name evidence="1" type="ORF">C8J30_101106</name>
</gene>
<dbReference type="Proteomes" id="UP000247727">
    <property type="component" value="Unassembled WGS sequence"/>
</dbReference>
<protein>
    <submittedName>
        <fullName evidence="1">Uncharacterized protein</fullName>
    </submittedName>
</protein>
<comment type="caution">
    <text evidence="1">The sequence shown here is derived from an EMBL/GenBank/DDBJ whole genome shotgun (WGS) entry which is preliminary data.</text>
</comment>
<dbReference type="RefSeq" id="WP_110803781.1">
    <property type="nucleotide sequence ID" value="NZ_QJTK01000001.1"/>
</dbReference>
<evidence type="ECO:0000313" key="2">
    <source>
        <dbReference type="Proteomes" id="UP000247727"/>
    </source>
</evidence>
<proteinExistence type="predicted"/>
<dbReference type="OrthoDB" id="7689644at2"/>
<name>A0A318UGN3_9RHOB</name>
<evidence type="ECO:0000313" key="1">
    <source>
        <dbReference type="EMBL" id="PYF12725.1"/>
    </source>
</evidence>
<dbReference type="EMBL" id="QJTK01000001">
    <property type="protein sequence ID" value="PYF12725.1"/>
    <property type="molecule type" value="Genomic_DNA"/>
</dbReference>
<accession>A0A318UGN3</accession>
<organism evidence="1 2">
    <name type="scientific">Rhodobacter viridis</name>
    <dbReference type="NCBI Taxonomy" id="1054202"/>
    <lineage>
        <taxon>Bacteria</taxon>
        <taxon>Pseudomonadati</taxon>
        <taxon>Pseudomonadota</taxon>
        <taxon>Alphaproteobacteria</taxon>
        <taxon>Rhodobacterales</taxon>
        <taxon>Rhodobacter group</taxon>
        <taxon>Rhodobacter</taxon>
    </lineage>
</organism>
<dbReference type="AlphaFoldDB" id="A0A318UGN3"/>
<sequence>MHLIIATESFSDVPLRRIPGGYEAVLAGETLKRLIDASFQGASIEVLGGDLNAHGFDVTDIRMRGATTTVTLMSSGAKALH</sequence>
<keyword evidence="2" id="KW-1185">Reference proteome</keyword>